<dbReference type="GO" id="GO:0005737">
    <property type="term" value="C:cytoplasm"/>
    <property type="evidence" value="ECO:0007669"/>
    <property type="project" value="TreeGrafter"/>
</dbReference>
<reference evidence="3 4" key="1">
    <citation type="submission" date="2011-02" db="EMBL/GenBank/DDBJ databases">
        <title>The Genome Sequence of Sphaeroforma arctica JP610.</title>
        <authorList>
            <consortium name="The Broad Institute Genome Sequencing Platform"/>
            <person name="Russ C."/>
            <person name="Cuomo C."/>
            <person name="Young S.K."/>
            <person name="Zeng Q."/>
            <person name="Gargeya S."/>
            <person name="Alvarado L."/>
            <person name="Berlin A."/>
            <person name="Chapman S.B."/>
            <person name="Chen Z."/>
            <person name="Freedman E."/>
            <person name="Gellesch M."/>
            <person name="Goldberg J."/>
            <person name="Griggs A."/>
            <person name="Gujja S."/>
            <person name="Heilman E."/>
            <person name="Heiman D."/>
            <person name="Howarth C."/>
            <person name="Mehta T."/>
            <person name="Neiman D."/>
            <person name="Pearson M."/>
            <person name="Roberts A."/>
            <person name="Saif S."/>
            <person name="Shea T."/>
            <person name="Shenoy N."/>
            <person name="Sisk P."/>
            <person name="Stolte C."/>
            <person name="Sykes S."/>
            <person name="White J."/>
            <person name="Yandava C."/>
            <person name="Burger G."/>
            <person name="Gray M.W."/>
            <person name="Holland P.W.H."/>
            <person name="King N."/>
            <person name="Lang F.B.F."/>
            <person name="Roger A.J."/>
            <person name="Ruiz-Trillo I."/>
            <person name="Haas B."/>
            <person name="Nusbaum C."/>
            <person name="Birren B."/>
        </authorList>
    </citation>
    <scope>NUCLEOTIDE SEQUENCE [LARGE SCALE GENOMIC DNA]</scope>
    <source>
        <strain evidence="3 4">JP610</strain>
    </source>
</reference>
<evidence type="ECO:0000313" key="3">
    <source>
        <dbReference type="EMBL" id="KNC80786.1"/>
    </source>
</evidence>
<dbReference type="STRING" id="667725.A0A0L0FW46"/>
<evidence type="ECO:0000313" key="4">
    <source>
        <dbReference type="Proteomes" id="UP000054560"/>
    </source>
</evidence>
<feature type="domain" description="Alanine dehydrogenase/pyridine nucleotide transhydrogenase NAD(H)-binding" evidence="2">
    <location>
        <begin position="67"/>
        <end position="118"/>
    </location>
</feature>
<accession>A0A0L0FW46</accession>
<dbReference type="OrthoDB" id="10059875at2759"/>
<evidence type="ECO:0000259" key="2">
    <source>
        <dbReference type="Pfam" id="PF01262"/>
    </source>
</evidence>
<sequence>MIVNCMYWEEKYARILTTAQMKELADSGRSRLLALADITADPGGSIQFMSDCTTIDDPFYIYNPTTGKQHKDMTKEGVLIMSVDNLPAELPMEASSHFGSQLLPYIQYYLSGQLETKYKYIEQLRETNRQRLRHVVLFGSGMVAGPVVDYLLGLRDVRITIAANQLAEATALVRGRDHVSLVDFNVSECDEGTLNDLVGVLYARTRLLF</sequence>
<dbReference type="EMBL" id="KQ242108">
    <property type="protein sequence ID" value="KNC80786.1"/>
    <property type="molecule type" value="Genomic_DNA"/>
</dbReference>
<dbReference type="Gene3D" id="3.40.50.720">
    <property type="entry name" value="NAD(P)-binding Rossmann-like Domain"/>
    <property type="match status" value="2"/>
</dbReference>
<gene>
    <name evidence="3" type="ORF">SARC_06865</name>
</gene>
<organism evidence="3 4">
    <name type="scientific">Sphaeroforma arctica JP610</name>
    <dbReference type="NCBI Taxonomy" id="667725"/>
    <lineage>
        <taxon>Eukaryota</taxon>
        <taxon>Ichthyosporea</taxon>
        <taxon>Ichthyophonida</taxon>
        <taxon>Sphaeroforma</taxon>
    </lineage>
</organism>
<dbReference type="eggNOG" id="KOG0172">
    <property type="taxonomic scope" value="Eukaryota"/>
</dbReference>
<dbReference type="GO" id="GO:0019878">
    <property type="term" value="P:lysine biosynthetic process via aminoadipic acid"/>
    <property type="evidence" value="ECO:0007669"/>
    <property type="project" value="TreeGrafter"/>
</dbReference>
<dbReference type="InterPro" id="IPR007698">
    <property type="entry name" value="AlaDH/PNT_NAD(H)-bd"/>
</dbReference>
<dbReference type="Pfam" id="PF01262">
    <property type="entry name" value="AlaDh_PNT_C"/>
    <property type="match status" value="1"/>
</dbReference>
<keyword evidence="1" id="KW-0560">Oxidoreductase</keyword>
<proteinExistence type="predicted"/>
<dbReference type="InterPro" id="IPR051168">
    <property type="entry name" value="AASS"/>
</dbReference>
<dbReference type="GeneID" id="25907369"/>
<dbReference type="Proteomes" id="UP000054560">
    <property type="component" value="Unassembled WGS sequence"/>
</dbReference>
<protein>
    <recommendedName>
        <fullName evidence="2">Alanine dehydrogenase/pyridine nucleotide transhydrogenase NAD(H)-binding domain-containing protein</fullName>
    </recommendedName>
</protein>
<keyword evidence="4" id="KW-1185">Reference proteome</keyword>
<dbReference type="AlphaFoldDB" id="A0A0L0FW46"/>
<dbReference type="RefSeq" id="XP_014154688.1">
    <property type="nucleotide sequence ID" value="XM_014299213.1"/>
</dbReference>
<dbReference type="PANTHER" id="PTHR11133:SF22">
    <property type="entry name" value="ALPHA-AMINOADIPIC SEMIALDEHYDE SYNTHASE, MITOCHONDRIAL"/>
    <property type="match status" value="1"/>
</dbReference>
<dbReference type="PANTHER" id="PTHR11133">
    <property type="entry name" value="SACCHAROPINE DEHYDROGENASE"/>
    <property type="match status" value="1"/>
</dbReference>
<dbReference type="GO" id="GO:0004753">
    <property type="term" value="F:saccharopine dehydrogenase activity"/>
    <property type="evidence" value="ECO:0007669"/>
    <property type="project" value="TreeGrafter"/>
</dbReference>
<evidence type="ECO:0000256" key="1">
    <source>
        <dbReference type="ARBA" id="ARBA00023002"/>
    </source>
</evidence>
<name>A0A0L0FW46_9EUKA</name>